<dbReference type="InterPro" id="IPR000007">
    <property type="entry name" value="Tubby_C"/>
</dbReference>
<evidence type="ECO:0000256" key="1">
    <source>
        <dbReference type="SAM" id="MobiDB-lite"/>
    </source>
</evidence>
<sequence>MSPDHSDQWRPVPRVQQPHRIDSRDEIPGSFEAYCLFLQLNKQLSTVTNRGKFLMAARPVNSMSYSEFLICGDLEDLTEQSEVYYGGLR</sequence>
<dbReference type="EMBL" id="JBJQOH010000007">
    <property type="protein sequence ID" value="KAL3681147.1"/>
    <property type="molecule type" value="Genomic_DNA"/>
</dbReference>
<evidence type="ECO:0000259" key="2">
    <source>
        <dbReference type="Pfam" id="PF01167"/>
    </source>
</evidence>
<dbReference type="Proteomes" id="UP001633002">
    <property type="component" value="Unassembled WGS sequence"/>
</dbReference>
<dbReference type="Pfam" id="PF01167">
    <property type="entry name" value="Tub"/>
    <property type="match status" value="1"/>
</dbReference>
<protein>
    <recommendedName>
        <fullName evidence="2">Tubby C-terminal domain-containing protein</fullName>
    </recommendedName>
</protein>
<proteinExistence type="predicted"/>
<gene>
    <name evidence="3" type="ORF">R1sor_024103</name>
</gene>
<feature type="region of interest" description="Disordered" evidence="1">
    <location>
        <begin position="1"/>
        <end position="22"/>
    </location>
</feature>
<keyword evidence="4" id="KW-1185">Reference proteome</keyword>
<reference evidence="3 4" key="1">
    <citation type="submission" date="2024-09" db="EMBL/GenBank/DDBJ databases">
        <title>Chromosome-scale assembly of Riccia sorocarpa.</title>
        <authorList>
            <person name="Paukszto L."/>
        </authorList>
    </citation>
    <scope>NUCLEOTIDE SEQUENCE [LARGE SCALE GENOMIC DNA]</scope>
    <source>
        <strain evidence="3">LP-2024</strain>
        <tissue evidence="3">Aerial parts of the thallus</tissue>
    </source>
</reference>
<accession>A0ABD3GRR0</accession>
<feature type="domain" description="Tubby C-terminal" evidence="2">
    <location>
        <begin position="26"/>
        <end position="89"/>
    </location>
</feature>
<dbReference type="AlphaFoldDB" id="A0ABD3GRR0"/>
<organism evidence="3 4">
    <name type="scientific">Riccia sorocarpa</name>
    <dbReference type="NCBI Taxonomy" id="122646"/>
    <lineage>
        <taxon>Eukaryota</taxon>
        <taxon>Viridiplantae</taxon>
        <taxon>Streptophyta</taxon>
        <taxon>Embryophyta</taxon>
        <taxon>Marchantiophyta</taxon>
        <taxon>Marchantiopsida</taxon>
        <taxon>Marchantiidae</taxon>
        <taxon>Marchantiales</taxon>
        <taxon>Ricciaceae</taxon>
        <taxon>Riccia</taxon>
    </lineage>
</organism>
<evidence type="ECO:0000313" key="3">
    <source>
        <dbReference type="EMBL" id="KAL3681147.1"/>
    </source>
</evidence>
<comment type="caution">
    <text evidence="3">The sequence shown here is derived from an EMBL/GenBank/DDBJ whole genome shotgun (WGS) entry which is preliminary data.</text>
</comment>
<name>A0ABD3GRR0_9MARC</name>
<evidence type="ECO:0000313" key="4">
    <source>
        <dbReference type="Proteomes" id="UP001633002"/>
    </source>
</evidence>